<comment type="caution">
    <text evidence="4">The sequence shown here is derived from an EMBL/GenBank/DDBJ whole genome shotgun (WGS) entry which is preliminary data.</text>
</comment>
<dbReference type="CDD" id="cd07041">
    <property type="entry name" value="STAS_RsbR_RsbS_like"/>
    <property type="match status" value="1"/>
</dbReference>
<dbReference type="Gene3D" id="3.30.750.24">
    <property type="entry name" value="STAS domain"/>
    <property type="match status" value="1"/>
</dbReference>
<dbReference type="OrthoDB" id="6231at2"/>
<dbReference type="Pfam" id="PF01740">
    <property type="entry name" value="STAS"/>
    <property type="match status" value="1"/>
</dbReference>
<dbReference type="RefSeq" id="WP_044240060.1">
    <property type="nucleotide sequence ID" value="NZ_ASRX01000016.1"/>
</dbReference>
<protein>
    <submittedName>
        <fullName evidence="4">Anti-sigma-factor antagonist</fullName>
    </submittedName>
</protein>
<dbReference type="AlphaFoldDB" id="A0A017TCU1"/>
<dbReference type="InterPro" id="IPR000014">
    <property type="entry name" value="PAS"/>
</dbReference>
<accession>A0A017TCU1</accession>
<evidence type="ECO:0000313" key="5">
    <source>
        <dbReference type="Proteomes" id="UP000019678"/>
    </source>
</evidence>
<dbReference type="SMART" id="SM00091">
    <property type="entry name" value="PAS"/>
    <property type="match status" value="1"/>
</dbReference>
<dbReference type="InterPro" id="IPR051932">
    <property type="entry name" value="Bact_StressResp_Reg"/>
</dbReference>
<dbReference type="Pfam" id="PF08448">
    <property type="entry name" value="PAS_4"/>
    <property type="match status" value="1"/>
</dbReference>
<dbReference type="PANTHER" id="PTHR33745">
    <property type="entry name" value="RSBT ANTAGONIST PROTEIN RSBS-RELATED"/>
    <property type="match status" value="1"/>
</dbReference>
<evidence type="ECO:0000259" key="3">
    <source>
        <dbReference type="PROSITE" id="PS50801"/>
    </source>
</evidence>
<dbReference type="eggNOG" id="COG1366">
    <property type="taxonomic scope" value="Bacteria"/>
</dbReference>
<dbReference type="eggNOG" id="COG2202">
    <property type="taxonomic scope" value="Bacteria"/>
</dbReference>
<evidence type="ECO:0000256" key="1">
    <source>
        <dbReference type="ARBA" id="ARBA00022553"/>
    </source>
</evidence>
<dbReference type="Proteomes" id="UP000019678">
    <property type="component" value="Unassembled WGS sequence"/>
</dbReference>
<keyword evidence="5" id="KW-1185">Reference proteome</keyword>
<organism evidence="4 5">
    <name type="scientific">Chondromyces apiculatus DSM 436</name>
    <dbReference type="NCBI Taxonomy" id="1192034"/>
    <lineage>
        <taxon>Bacteria</taxon>
        <taxon>Pseudomonadati</taxon>
        <taxon>Myxococcota</taxon>
        <taxon>Polyangia</taxon>
        <taxon>Polyangiales</taxon>
        <taxon>Polyangiaceae</taxon>
        <taxon>Chondromyces</taxon>
    </lineage>
</organism>
<dbReference type="InterPro" id="IPR013656">
    <property type="entry name" value="PAS_4"/>
</dbReference>
<dbReference type="PROSITE" id="PS50112">
    <property type="entry name" value="PAS"/>
    <property type="match status" value="1"/>
</dbReference>
<dbReference type="InterPro" id="IPR035965">
    <property type="entry name" value="PAS-like_dom_sf"/>
</dbReference>
<dbReference type="Gene3D" id="3.30.450.20">
    <property type="entry name" value="PAS domain"/>
    <property type="match status" value="1"/>
</dbReference>
<dbReference type="NCBIfam" id="TIGR00229">
    <property type="entry name" value="sensory_box"/>
    <property type="match status" value="1"/>
</dbReference>
<dbReference type="InterPro" id="IPR002645">
    <property type="entry name" value="STAS_dom"/>
</dbReference>
<keyword evidence="1" id="KW-0597">Phosphoprotein</keyword>
<dbReference type="InterPro" id="IPR036513">
    <property type="entry name" value="STAS_dom_sf"/>
</dbReference>
<dbReference type="SUPFAM" id="SSF52091">
    <property type="entry name" value="SpoIIaa-like"/>
    <property type="match status" value="1"/>
</dbReference>
<feature type="domain" description="PAS" evidence="2">
    <location>
        <begin position="15"/>
        <end position="70"/>
    </location>
</feature>
<evidence type="ECO:0000313" key="4">
    <source>
        <dbReference type="EMBL" id="EYF06451.1"/>
    </source>
</evidence>
<evidence type="ECO:0000259" key="2">
    <source>
        <dbReference type="PROSITE" id="PS50112"/>
    </source>
</evidence>
<dbReference type="PANTHER" id="PTHR33745:SF3">
    <property type="entry name" value="RSBT CO-ANTAGONIST PROTEIN RSBRC"/>
    <property type="match status" value="1"/>
</dbReference>
<dbReference type="PROSITE" id="PS50801">
    <property type="entry name" value="STAS"/>
    <property type="match status" value="1"/>
</dbReference>
<feature type="domain" description="STAS" evidence="3">
    <location>
        <begin position="163"/>
        <end position="274"/>
    </location>
</feature>
<dbReference type="STRING" id="1192034.CAP_1981"/>
<gene>
    <name evidence="4" type="ORF">CAP_1981</name>
</gene>
<proteinExistence type="predicted"/>
<dbReference type="CDD" id="cd00130">
    <property type="entry name" value="PAS"/>
    <property type="match status" value="1"/>
</dbReference>
<sequence length="303" mass="33351">MAPLVSFLSQAHWGNAEFLQHAIDILPDPIFVKDRRHRWMAINRSFSALLGQAPEAIIGKSDPDYHPKEQVEVFWEHDDLVFDSGEPDENEEVVTAGDGSLRTLWTRKFPMKADTGEVLGLCGIITDVTVMKQRLREAELIQAEHIRQQSTITAQAELLDRMAMPVLQIWQGVLLMPIVGELNRQRATLALQNLLDAVVRSQSHHLLLDLTGMPLVDTSVARYILHAVKAVELLGCTCVLVGIGPEIARTLVHLDVDLGKVVTKGTLQSGLAHVLGRLLGGQRAGAGARRAQGASAQQRKPML</sequence>
<dbReference type="SUPFAM" id="SSF55785">
    <property type="entry name" value="PYP-like sensor domain (PAS domain)"/>
    <property type="match status" value="1"/>
</dbReference>
<reference evidence="4 5" key="1">
    <citation type="submission" date="2013-05" db="EMBL/GenBank/DDBJ databases">
        <title>Genome assembly of Chondromyces apiculatus DSM 436.</title>
        <authorList>
            <person name="Sharma G."/>
            <person name="Khatri I."/>
            <person name="Kaur C."/>
            <person name="Mayilraj S."/>
            <person name="Subramanian S."/>
        </authorList>
    </citation>
    <scope>NUCLEOTIDE SEQUENCE [LARGE SCALE GENOMIC DNA]</scope>
    <source>
        <strain evidence="4 5">DSM 436</strain>
    </source>
</reference>
<name>A0A017TCU1_9BACT</name>
<dbReference type="EMBL" id="ASRX01000016">
    <property type="protein sequence ID" value="EYF06451.1"/>
    <property type="molecule type" value="Genomic_DNA"/>
</dbReference>